<dbReference type="GO" id="GO:0016020">
    <property type="term" value="C:membrane"/>
    <property type="evidence" value="ECO:0007669"/>
    <property type="project" value="UniProtKB-SubCell"/>
</dbReference>
<organism evidence="10 11">
    <name type="scientific">Meloidogyne incognita</name>
    <name type="common">Southern root-knot nematode worm</name>
    <name type="synonym">Oxyuris incognita</name>
    <dbReference type="NCBI Taxonomy" id="6306"/>
    <lineage>
        <taxon>Eukaryota</taxon>
        <taxon>Metazoa</taxon>
        <taxon>Ecdysozoa</taxon>
        <taxon>Nematoda</taxon>
        <taxon>Chromadorea</taxon>
        <taxon>Rhabditida</taxon>
        <taxon>Tylenchina</taxon>
        <taxon>Tylenchomorpha</taxon>
        <taxon>Tylenchoidea</taxon>
        <taxon>Meloidogynidae</taxon>
        <taxon>Meloidogyninae</taxon>
        <taxon>Meloidogyne</taxon>
        <taxon>Meloidogyne incognita group</taxon>
    </lineage>
</organism>
<sequence length="1286" mass="146189">MIFLFICGFFFGILFILFLFGIYFFNIFGRTTKTDLNNNNCQIQAADKARIPPEIKAFLNSSKDGNGGSEWESCSSFSLLLHFLFQEIKDTRQFRRWLYKKLQLELNDATARSSTAGRIIQEIQIRDLEIGTHPPMIKDIKISEFKLNESDPDMFDELVLMLNLDYKGGFQMSVDALMAFGKFAQLSVKLLELKGKARLTITRQPFAHWSICFVENPQMNLKIDSQFQGRNLRHLIPLITTAFRKLVQLKHVWPNYKIRFRPFFQNPLFNISPNIEALDHIHFSGSGLEVTVLCSSRLNISLRHGGQHLFCKVFLEKRPFGCSSFNKLKGTSTNQISSNEELHLQSLMLSFSRKGINDKIGLTLGMKNGKDVSVEKVETNSNAEKSGFRIGDILIAVNNIAVRSERQAIRLLSGTCSDLLILVERKLEEKNNNCSSLQKPSKSVDDFILLGAQPIEFRAEDLPEFNKEEEEEKNIGKCLFKSASDSIELLLPSSQTKRGSVDYSSPNINLNKEEKEKFEEQENQIVKQVAKQHAKQVGEIVGKQVGNKIGEQVVKNVEEKVGENVVKQVGEEIVKNVGKQVGEDVAKQVVKNVEEKIEENTEKQVGGKLERNEGSFRLSSIKKKKKTLRRSRSESSLSPTPTTTNNSRKTSTIIQNVVQNNEDNTTCKTSLDVCLDDTSSITSCRKPENVKSKRERLHAKANEMAKHWQAGRLKINELWNRRKPSELAIEVNDDMEINEHFNVDRLGTPTREENKLFKKKLSPSPSCGKNVLDDGEKRGTTATKSEAFLQDVNIQKTKQIPLTKDPLWGQSLHFTLQNESLYLNVLVCADAEGNEKDSCELVGFTSIYVPRIIDDCTLTLSNSHRERFYLKGPKERENIFPTEFEELSKHNGFDIILGFRFFPDGLPNSLIQQKDLLKKEEEEEENNKEEQKQQKENLNQQQQNLLNNEHKWINLQPKHGLHFSCFICSGKIWLKGGSRCEKCLIICHTNNKCLDKAKTCECTKIINPSNFNDDELFEELVDFNGESPTRKEATNCSEEQKIPLTTTNPLLNQQSSNILPDTDNKLGSGCRRRRIAEKLQTTMFTLKQVGGGIRKRRGGNNNIPEITTTPSREEIESTSRMSTEPPESPPPSQSSQSLQNSQGESQIFIAISDVLDREFFNSLEGFPKEINIDELRFEPGNAYNPQVICETKTKGKLVFGDLPASERKLKINSQIDRVQTMIERVTRERRSLPCKNDEDFDIVDNRLQALALVMLLYCSGLSDCMDKEEAETTNPENVSNKGEEID</sequence>
<dbReference type="PROSITE" id="PS50106">
    <property type="entry name" value="PDZ"/>
    <property type="match status" value="1"/>
</dbReference>
<dbReference type="WBParaSite" id="Minc3s02021g27820">
    <property type="protein sequence ID" value="Minc3s02021g27820"/>
    <property type="gene ID" value="Minc3s02021g27820"/>
</dbReference>
<keyword evidence="2" id="KW-0813">Transport</keyword>
<dbReference type="SUPFAM" id="SSF50156">
    <property type="entry name" value="PDZ domain-like"/>
    <property type="match status" value="1"/>
</dbReference>
<keyword evidence="5 7" id="KW-0472">Membrane</keyword>
<dbReference type="InterPro" id="IPR058801">
    <property type="entry name" value="PDZD8_N"/>
</dbReference>
<accession>A0A914MML2</accession>
<keyword evidence="7" id="KW-1133">Transmembrane helix</keyword>
<dbReference type="InterPro" id="IPR031468">
    <property type="entry name" value="SMP_LBD"/>
</dbReference>
<dbReference type="Gene3D" id="2.30.42.10">
    <property type="match status" value="1"/>
</dbReference>
<feature type="domain" description="SMP-LTD" evidence="9">
    <location>
        <begin position="75"/>
        <end position="262"/>
    </location>
</feature>
<evidence type="ECO:0000259" key="8">
    <source>
        <dbReference type="PROSITE" id="PS50106"/>
    </source>
</evidence>
<evidence type="ECO:0000256" key="4">
    <source>
        <dbReference type="ARBA" id="ARBA00023121"/>
    </source>
</evidence>
<reference evidence="11" key="1">
    <citation type="submission" date="2022-11" db="UniProtKB">
        <authorList>
            <consortium name="WormBaseParasite"/>
        </authorList>
    </citation>
    <scope>IDENTIFICATION</scope>
</reference>
<feature type="region of interest" description="Disordered" evidence="6">
    <location>
        <begin position="1089"/>
        <end position="1142"/>
    </location>
</feature>
<dbReference type="Pfam" id="PF26547">
    <property type="entry name" value="PDZD8_N"/>
    <property type="match status" value="1"/>
</dbReference>
<feature type="domain" description="PDZ" evidence="8">
    <location>
        <begin position="346"/>
        <end position="427"/>
    </location>
</feature>
<feature type="compositionally biased region" description="Low complexity" evidence="6">
    <location>
        <begin position="634"/>
        <end position="651"/>
    </location>
</feature>
<dbReference type="Pfam" id="PF17820">
    <property type="entry name" value="PDZ_6"/>
    <property type="match status" value="1"/>
</dbReference>
<dbReference type="GO" id="GO:0005739">
    <property type="term" value="C:mitochondrion"/>
    <property type="evidence" value="ECO:0007669"/>
    <property type="project" value="GOC"/>
</dbReference>
<evidence type="ECO:0000313" key="10">
    <source>
        <dbReference type="Proteomes" id="UP000887563"/>
    </source>
</evidence>
<name>A0A914MML2_MELIC</name>
<evidence type="ECO:0000256" key="7">
    <source>
        <dbReference type="SAM" id="Phobius"/>
    </source>
</evidence>
<evidence type="ECO:0000259" key="9">
    <source>
        <dbReference type="PROSITE" id="PS51847"/>
    </source>
</evidence>
<keyword evidence="10" id="KW-1185">Reference proteome</keyword>
<proteinExistence type="predicted"/>
<dbReference type="GO" id="GO:1990456">
    <property type="term" value="P:mitochondrion-endoplasmic reticulum membrane tethering"/>
    <property type="evidence" value="ECO:0007669"/>
    <property type="project" value="InterPro"/>
</dbReference>
<feature type="region of interest" description="Disordered" evidence="6">
    <location>
        <begin position="918"/>
        <end position="938"/>
    </location>
</feature>
<dbReference type="PANTHER" id="PTHR21519:SF1">
    <property type="entry name" value="PDZ DOMAIN-CONTAINING PROTEIN 8"/>
    <property type="match status" value="1"/>
</dbReference>
<dbReference type="PROSITE" id="PS51847">
    <property type="entry name" value="SMP"/>
    <property type="match status" value="1"/>
</dbReference>
<dbReference type="CDD" id="cd21674">
    <property type="entry name" value="SMP_PDZD8"/>
    <property type="match status" value="1"/>
</dbReference>
<dbReference type="GO" id="GO:0051560">
    <property type="term" value="P:mitochondrial calcium ion homeostasis"/>
    <property type="evidence" value="ECO:0007669"/>
    <property type="project" value="InterPro"/>
</dbReference>
<dbReference type="GO" id="GO:0044233">
    <property type="term" value="C:mitochondria-associated endoplasmic reticulum membrane contact site"/>
    <property type="evidence" value="ECO:0007669"/>
    <property type="project" value="InterPro"/>
</dbReference>
<feature type="compositionally biased region" description="Low complexity" evidence="6">
    <location>
        <begin position="1133"/>
        <end position="1142"/>
    </location>
</feature>
<evidence type="ECO:0000256" key="2">
    <source>
        <dbReference type="ARBA" id="ARBA00022448"/>
    </source>
</evidence>
<dbReference type="Proteomes" id="UP000887563">
    <property type="component" value="Unplaced"/>
</dbReference>
<keyword evidence="4" id="KW-0446">Lipid-binding</keyword>
<dbReference type="InterPro" id="IPR036034">
    <property type="entry name" value="PDZ_sf"/>
</dbReference>
<comment type="subcellular location">
    <subcellularLocation>
        <location evidence="1">Membrane</location>
    </subcellularLocation>
</comment>
<evidence type="ECO:0000313" key="11">
    <source>
        <dbReference type="WBParaSite" id="Minc3s02021g27820"/>
    </source>
</evidence>
<dbReference type="SMART" id="SM00228">
    <property type="entry name" value="PDZ"/>
    <property type="match status" value="1"/>
</dbReference>
<keyword evidence="7" id="KW-0812">Transmembrane</keyword>
<evidence type="ECO:0000256" key="1">
    <source>
        <dbReference type="ARBA" id="ARBA00004370"/>
    </source>
</evidence>
<dbReference type="InterPro" id="IPR039275">
    <property type="entry name" value="PDZD8"/>
</dbReference>
<dbReference type="GO" id="GO:0006869">
    <property type="term" value="P:lipid transport"/>
    <property type="evidence" value="ECO:0007669"/>
    <property type="project" value="UniProtKB-KW"/>
</dbReference>
<feature type="region of interest" description="Disordered" evidence="6">
    <location>
        <begin position="616"/>
        <end position="651"/>
    </location>
</feature>
<evidence type="ECO:0000256" key="6">
    <source>
        <dbReference type="SAM" id="MobiDB-lite"/>
    </source>
</evidence>
<evidence type="ECO:0000256" key="3">
    <source>
        <dbReference type="ARBA" id="ARBA00023055"/>
    </source>
</evidence>
<feature type="compositionally biased region" description="Basic residues" evidence="6">
    <location>
        <begin position="620"/>
        <end position="630"/>
    </location>
</feature>
<dbReference type="InterPro" id="IPR001478">
    <property type="entry name" value="PDZ"/>
</dbReference>
<protein>
    <submittedName>
        <fullName evidence="11">PDZ domain-containing protein</fullName>
    </submittedName>
</protein>
<evidence type="ECO:0000256" key="5">
    <source>
        <dbReference type="ARBA" id="ARBA00023136"/>
    </source>
</evidence>
<dbReference type="GO" id="GO:0008289">
    <property type="term" value="F:lipid binding"/>
    <property type="evidence" value="ECO:0007669"/>
    <property type="project" value="UniProtKB-KW"/>
</dbReference>
<feature type="transmembrane region" description="Helical" evidence="7">
    <location>
        <begin position="7"/>
        <end position="28"/>
    </location>
</feature>
<dbReference type="PANTHER" id="PTHR21519">
    <property type="entry name" value="PDZ DOMAIN-CONTAINING PROTEIN 8"/>
    <property type="match status" value="1"/>
</dbReference>
<keyword evidence="3" id="KW-0445">Lipid transport</keyword>
<dbReference type="InterPro" id="IPR041489">
    <property type="entry name" value="PDZ_6"/>
</dbReference>